<reference evidence="2" key="1">
    <citation type="submission" date="2021-01" db="EMBL/GenBank/DDBJ databases">
        <title>Caligus Genome Assembly.</title>
        <authorList>
            <person name="Gallardo-Escarate C."/>
        </authorList>
    </citation>
    <scope>NUCLEOTIDE SEQUENCE [LARGE SCALE GENOMIC DNA]</scope>
</reference>
<evidence type="ECO:0000313" key="1">
    <source>
        <dbReference type="EMBL" id="QQP51781.1"/>
    </source>
</evidence>
<name>A0A7T8HL51_CALRO</name>
<accession>A0A7T8HL51</accession>
<feature type="non-terminal residue" evidence="1">
    <location>
        <position position="79"/>
    </location>
</feature>
<organism evidence="1 2">
    <name type="scientific">Caligus rogercresseyi</name>
    <name type="common">Sea louse</name>
    <dbReference type="NCBI Taxonomy" id="217165"/>
    <lineage>
        <taxon>Eukaryota</taxon>
        <taxon>Metazoa</taxon>
        <taxon>Ecdysozoa</taxon>
        <taxon>Arthropoda</taxon>
        <taxon>Crustacea</taxon>
        <taxon>Multicrustacea</taxon>
        <taxon>Hexanauplia</taxon>
        <taxon>Copepoda</taxon>
        <taxon>Siphonostomatoida</taxon>
        <taxon>Caligidae</taxon>
        <taxon>Caligus</taxon>
    </lineage>
</organism>
<dbReference type="AlphaFoldDB" id="A0A7T8HL51"/>
<dbReference type="Proteomes" id="UP000595437">
    <property type="component" value="Chromosome 8"/>
</dbReference>
<protein>
    <submittedName>
        <fullName evidence="1">Uncharacterized protein</fullName>
    </submittedName>
</protein>
<evidence type="ECO:0000313" key="2">
    <source>
        <dbReference type="Proteomes" id="UP000595437"/>
    </source>
</evidence>
<dbReference type="EMBL" id="CP045897">
    <property type="protein sequence ID" value="QQP51781.1"/>
    <property type="molecule type" value="Genomic_DNA"/>
</dbReference>
<keyword evidence="2" id="KW-1185">Reference proteome</keyword>
<gene>
    <name evidence="1" type="ORF">FKW44_013229</name>
</gene>
<feature type="non-terminal residue" evidence="1">
    <location>
        <position position="1"/>
    </location>
</feature>
<sequence>DQLNALKLSIHRLSHRKLHPCSAEVEEIMKESIHLPSTIAPGKTLLTHAMDLKREVDYLKSWLDVNSSNKFQAQYNSIQ</sequence>
<proteinExistence type="predicted"/>